<gene>
    <name evidence="1" type="ORF">PbJCM13498_36370</name>
</gene>
<dbReference type="Proteomes" id="UP000391834">
    <property type="component" value="Unassembled WGS sequence"/>
</dbReference>
<evidence type="ECO:0000313" key="1">
    <source>
        <dbReference type="EMBL" id="GET34774.1"/>
    </source>
</evidence>
<sequence length="248" mass="28465">MFFHYKLIIMKQIEDFNLYPLRNNEHDQFMTDIKKLIEATTPETLGITALYPEFIATLNKLDSAVRVGNGSSLSAKISEMDNRRDRTWRAIHKRVDATIDSPVEEEVNSAELVQRVISLYGDIRRVPYNEESAAISNLVNDLQSVKNAPHVEQIGISHWVAALKDQNQVFQDIFNERNTELSERGNGDVRSVRLVIDPLYEKIIERINATITLNMAAESVEAFVNELNEKIKYYKVQLSIRAGRNNKE</sequence>
<organism evidence="1 2">
    <name type="scientific">Prolixibacter bellariivorans</name>
    <dbReference type="NCBI Taxonomy" id="314319"/>
    <lineage>
        <taxon>Bacteria</taxon>
        <taxon>Pseudomonadati</taxon>
        <taxon>Bacteroidota</taxon>
        <taxon>Bacteroidia</taxon>
        <taxon>Marinilabiliales</taxon>
        <taxon>Prolixibacteraceae</taxon>
        <taxon>Prolixibacter</taxon>
    </lineage>
</organism>
<name>A0A5M4B3U0_9BACT</name>
<proteinExistence type="predicted"/>
<reference evidence="1 2" key="1">
    <citation type="submission" date="2019-10" db="EMBL/GenBank/DDBJ databases">
        <title>Prolixibacter strains distinguished by the presence of nitrate reductase genes were adept at nitrate-dependent anaerobic corrosion of metallic iron and carbon steel.</title>
        <authorList>
            <person name="Iino T."/>
            <person name="Shono N."/>
            <person name="Ito K."/>
            <person name="Nakamura R."/>
            <person name="Sueoka K."/>
            <person name="Harayama S."/>
            <person name="Ohkuma M."/>
        </authorList>
    </citation>
    <scope>NUCLEOTIDE SEQUENCE [LARGE SCALE GENOMIC DNA]</scope>
    <source>
        <strain evidence="1 2">JCM 13498</strain>
    </source>
</reference>
<dbReference type="Pfam" id="PF19775">
    <property type="entry name" value="DUF6261"/>
    <property type="match status" value="1"/>
</dbReference>
<dbReference type="EMBL" id="BLAX01000001">
    <property type="protein sequence ID" value="GET34774.1"/>
    <property type="molecule type" value="Genomic_DNA"/>
</dbReference>
<accession>A0A5M4B3U0</accession>
<evidence type="ECO:0000313" key="2">
    <source>
        <dbReference type="Proteomes" id="UP000391834"/>
    </source>
</evidence>
<comment type="caution">
    <text evidence="1">The sequence shown here is derived from an EMBL/GenBank/DDBJ whole genome shotgun (WGS) entry which is preliminary data.</text>
</comment>
<protein>
    <submittedName>
        <fullName evidence="1">Uncharacterized protein</fullName>
    </submittedName>
</protein>
<keyword evidence="2" id="KW-1185">Reference proteome</keyword>
<dbReference type="InterPro" id="IPR046228">
    <property type="entry name" value="DUF6261"/>
</dbReference>
<dbReference type="AlphaFoldDB" id="A0A5M4B3U0"/>